<sequence length="93" mass="10353">MLKFALLMMLPLAFTLPQKRLLLGDFVDLNKLHGIVSTVAHKYGGDPTEQECETSCHGIMASEQSLGHTWCPAVCRSFQELMHVLDIQPTSKP</sequence>
<reference evidence="2 3" key="1">
    <citation type="submission" date="2024-02" db="EMBL/GenBank/DDBJ databases">
        <title>Chromosome-scale genome assembly of the rough periwinkle Littorina saxatilis.</title>
        <authorList>
            <person name="De Jode A."/>
            <person name="Faria R."/>
            <person name="Formenti G."/>
            <person name="Sims Y."/>
            <person name="Smith T.P."/>
            <person name="Tracey A."/>
            <person name="Wood J.M.D."/>
            <person name="Zagrodzka Z.B."/>
            <person name="Johannesson K."/>
            <person name="Butlin R.K."/>
            <person name="Leder E.H."/>
        </authorList>
    </citation>
    <scope>NUCLEOTIDE SEQUENCE [LARGE SCALE GENOMIC DNA]</scope>
    <source>
        <strain evidence="2">Snail1</strain>
        <tissue evidence="2">Muscle</tissue>
    </source>
</reference>
<dbReference type="Proteomes" id="UP001374579">
    <property type="component" value="Unassembled WGS sequence"/>
</dbReference>
<dbReference type="AlphaFoldDB" id="A0AAN9BMC3"/>
<feature type="chain" id="PRO_5043018824" evidence="1">
    <location>
        <begin position="16"/>
        <end position="93"/>
    </location>
</feature>
<organism evidence="2 3">
    <name type="scientific">Littorina saxatilis</name>
    <dbReference type="NCBI Taxonomy" id="31220"/>
    <lineage>
        <taxon>Eukaryota</taxon>
        <taxon>Metazoa</taxon>
        <taxon>Spiralia</taxon>
        <taxon>Lophotrochozoa</taxon>
        <taxon>Mollusca</taxon>
        <taxon>Gastropoda</taxon>
        <taxon>Caenogastropoda</taxon>
        <taxon>Littorinimorpha</taxon>
        <taxon>Littorinoidea</taxon>
        <taxon>Littorinidae</taxon>
        <taxon>Littorina</taxon>
    </lineage>
</organism>
<dbReference type="EMBL" id="JBAMIC010000004">
    <property type="protein sequence ID" value="KAK7108147.1"/>
    <property type="molecule type" value="Genomic_DNA"/>
</dbReference>
<keyword evidence="1" id="KW-0732">Signal</keyword>
<evidence type="ECO:0000313" key="3">
    <source>
        <dbReference type="Proteomes" id="UP001374579"/>
    </source>
</evidence>
<keyword evidence="3" id="KW-1185">Reference proteome</keyword>
<comment type="caution">
    <text evidence="2">The sequence shown here is derived from an EMBL/GenBank/DDBJ whole genome shotgun (WGS) entry which is preliminary data.</text>
</comment>
<name>A0AAN9BMC3_9CAEN</name>
<feature type="signal peptide" evidence="1">
    <location>
        <begin position="1"/>
        <end position="15"/>
    </location>
</feature>
<gene>
    <name evidence="2" type="ORF">V1264_015938</name>
</gene>
<proteinExistence type="predicted"/>
<evidence type="ECO:0000313" key="2">
    <source>
        <dbReference type="EMBL" id="KAK7108147.1"/>
    </source>
</evidence>
<evidence type="ECO:0000256" key="1">
    <source>
        <dbReference type="SAM" id="SignalP"/>
    </source>
</evidence>
<protein>
    <submittedName>
        <fullName evidence="2">Uncharacterized protein</fullName>
    </submittedName>
</protein>
<accession>A0AAN9BMC3</accession>